<gene>
    <name evidence="2" type="ORF">H8718_19640</name>
</gene>
<evidence type="ECO:0000313" key="2">
    <source>
        <dbReference type="EMBL" id="MBC8581689.1"/>
    </source>
</evidence>
<dbReference type="Proteomes" id="UP000655830">
    <property type="component" value="Unassembled WGS sequence"/>
</dbReference>
<dbReference type="GO" id="GO:0003677">
    <property type="term" value="F:DNA binding"/>
    <property type="evidence" value="ECO:0007669"/>
    <property type="project" value="InterPro"/>
</dbReference>
<dbReference type="InterPro" id="IPR009061">
    <property type="entry name" value="DNA-bd_dom_put_sf"/>
</dbReference>
<dbReference type="SUPFAM" id="SSF46955">
    <property type="entry name" value="Putative DNA-binding domain"/>
    <property type="match status" value="1"/>
</dbReference>
<dbReference type="Gene3D" id="1.10.1660.10">
    <property type="match status" value="1"/>
</dbReference>
<dbReference type="Pfam" id="PF12728">
    <property type="entry name" value="HTH_17"/>
    <property type="match status" value="1"/>
</dbReference>
<comment type="caution">
    <text evidence="2">The sequence shown here is derived from an EMBL/GenBank/DDBJ whole genome shotgun (WGS) entry which is preliminary data.</text>
</comment>
<dbReference type="RefSeq" id="WP_249334735.1">
    <property type="nucleotide sequence ID" value="NZ_JACRSY010000075.1"/>
</dbReference>
<evidence type="ECO:0000313" key="3">
    <source>
        <dbReference type="Proteomes" id="UP000655830"/>
    </source>
</evidence>
<feature type="domain" description="Helix-turn-helix" evidence="1">
    <location>
        <begin position="7"/>
        <end position="55"/>
    </location>
</feature>
<reference evidence="2" key="1">
    <citation type="submission" date="2020-08" db="EMBL/GenBank/DDBJ databases">
        <title>Genome public.</title>
        <authorList>
            <person name="Liu C."/>
            <person name="Sun Q."/>
        </authorList>
    </citation>
    <scope>NUCLEOTIDE SEQUENCE</scope>
    <source>
        <strain evidence="2">NSJ-12</strain>
    </source>
</reference>
<dbReference type="NCBIfam" id="TIGR01764">
    <property type="entry name" value="excise"/>
    <property type="match status" value="1"/>
</dbReference>
<dbReference type="InterPro" id="IPR010093">
    <property type="entry name" value="SinI_DNA-bd"/>
</dbReference>
<sequence length="157" mass="18058">MSPLEKLFTVEDIAQMTSLTTRTIRNYLKDGSLVGRKIGGQWRFTEEDIKNFMSRDAVITHFKDVAIQSIYDFIDGVNTDVKGKLQICNIIDLYTSYEKAVAKNNQICDIVNKEIKGMDIQYDVTIDGKEEDEEVKIRFVLYGPPSFLMKVYPLLED</sequence>
<dbReference type="EMBL" id="JACRSY010000075">
    <property type="protein sequence ID" value="MBC8581689.1"/>
    <property type="molecule type" value="Genomic_DNA"/>
</dbReference>
<accession>A0A926EJS1</accession>
<dbReference type="AlphaFoldDB" id="A0A926EJS1"/>
<protein>
    <submittedName>
        <fullName evidence="2">Helix-turn-helix domain-containing protein</fullName>
    </submittedName>
</protein>
<dbReference type="InterPro" id="IPR041657">
    <property type="entry name" value="HTH_17"/>
</dbReference>
<organism evidence="2 3">
    <name type="scientific">Zhenhengia yiwuensis</name>
    <dbReference type="NCBI Taxonomy" id="2763666"/>
    <lineage>
        <taxon>Bacteria</taxon>
        <taxon>Bacillati</taxon>
        <taxon>Bacillota</taxon>
        <taxon>Clostridia</taxon>
        <taxon>Lachnospirales</taxon>
        <taxon>Lachnospiraceae</taxon>
        <taxon>Zhenhengia</taxon>
    </lineage>
</organism>
<proteinExistence type="predicted"/>
<evidence type="ECO:0000259" key="1">
    <source>
        <dbReference type="Pfam" id="PF12728"/>
    </source>
</evidence>
<name>A0A926EJS1_9FIRM</name>
<keyword evidence="3" id="KW-1185">Reference proteome</keyword>